<dbReference type="GO" id="GO:0045143">
    <property type="term" value="P:homologous chromosome segregation"/>
    <property type="evidence" value="ECO:0007669"/>
    <property type="project" value="TreeGrafter"/>
</dbReference>
<comment type="caution">
    <text evidence="2">The sequence shown here is derived from an EMBL/GenBank/DDBJ whole genome shotgun (WGS) entry which is preliminary data.</text>
</comment>
<protein>
    <recommendedName>
        <fullName evidence="4">Meiosis-specific kinetochore protein</fullName>
    </recommendedName>
</protein>
<reference evidence="2" key="1">
    <citation type="journal article" date="2022" name="bioRxiv">
        <title>Sequencing and chromosome-scale assembly of the giantPleurodeles waltlgenome.</title>
        <authorList>
            <person name="Brown T."/>
            <person name="Elewa A."/>
            <person name="Iarovenko S."/>
            <person name="Subramanian E."/>
            <person name="Araus A.J."/>
            <person name="Petzold A."/>
            <person name="Susuki M."/>
            <person name="Suzuki K.-i.T."/>
            <person name="Hayashi T."/>
            <person name="Toyoda A."/>
            <person name="Oliveira C."/>
            <person name="Osipova E."/>
            <person name="Leigh N.D."/>
            <person name="Simon A."/>
            <person name="Yun M.H."/>
        </authorList>
    </citation>
    <scope>NUCLEOTIDE SEQUENCE</scope>
    <source>
        <strain evidence="2">20211129_DDA</strain>
        <tissue evidence="2">Liver</tissue>
    </source>
</reference>
<evidence type="ECO:0000313" key="2">
    <source>
        <dbReference type="EMBL" id="KAJ1127184.1"/>
    </source>
</evidence>
<organism evidence="2 3">
    <name type="scientific">Pleurodeles waltl</name>
    <name type="common">Iberian ribbed newt</name>
    <dbReference type="NCBI Taxonomy" id="8319"/>
    <lineage>
        <taxon>Eukaryota</taxon>
        <taxon>Metazoa</taxon>
        <taxon>Chordata</taxon>
        <taxon>Craniata</taxon>
        <taxon>Vertebrata</taxon>
        <taxon>Euteleostomi</taxon>
        <taxon>Amphibia</taxon>
        <taxon>Batrachia</taxon>
        <taxon>Caudata</taxon>
        <taxon>Salamandroidea</taxon>
        <taxon>Salamandridae</taxon>
        <taxon>Pleurodelinae</taxon>
        <taxon>Pleurodeles</taxon>
    </lineage>
</organism>
<evidence type="ECO:0008006" key="4">
    <source>
        <dbReference type="Google" id="ProtNLM"/>
    </source>
</evidence>
<feature type="region of interest" description="Disordered" evidence="1">
    <location>
        <begin position="264"/>
        <end position="295"/>
    </location>
</feature>
<dbReference type="AlphaFoldDB" id="A0AAV7PH95"/>
<feature type="compositionally biased region" description="Polar residues" evidence="1">
    <location>
        <begin position="73"/>
        <end position="84"/>
    </location>
</feature>
<dbReference type="EMBL" id="JANPWB010000011">
    <property type="protein sequence ID" value="KAJ1127184.1"/>
    <property type="molecule type" value="Genomic_DNA"/>
</dbReference>
<evidence type="ECO:0000313" key="3">
    <source>
        <dbReference type="Proteomes" id="UP001066276"/>
    </source>
</evidence>
<dbReference type="InterPro" id="IPR034545">
    <property type="entry name" value="Meikin"/>
</dbReference>
<proteinExistence type="predicted"/>
<name>A0AAV7PH95_PLEWA</name>
<sequence length="462" mass="50913">MNALKLRRASATKKRAGIGRCSSPVPVALLPLKRVGRLDVVVATETRRSKRKWVKRTGKVLPNIVENFISDENGNPSMQCSTENPGVGETSEPNEETSPVSQMTLLHGTESICSNLESKTNMKTVETTPDTGLSVPTGVSSYLINCLDTVSMSESTELTSNLTIFSSPEVFRGEDESSGTSSLKTVMTTTVSKWLKYKNSTLLDSSNAVDIDVLPQLSNVSEIIDPSSKHLPGEHTERDRCVVKEASPFVHISTTVAGKHLYKMRHPRENTPTSTRRASPSLPAKPHKNLSNSNKIKKSRCKKKVVFSLPLDYRAPACTWGECSNAPTNASVREPYENVNTYSLDISPVHMPTLDEELVPNETGPFVCSSEIVATSSSLENSRQSKVPQSVMDISTRKAEFEGTSQNIEDKCQNIQQKREPKSYPICPLLTFMEKDVYPKPKVAPTYRPIPKGIPIDFLTLL</sequence>
<dbReference type="GO" id="GO:0000776">
    <property type="term" value="C:kinetochore"/>
    <property type="evidence" value="ECO:0007669"/>
    <property type="project" value="InterPro"/>
</dbReference>
<dbReference type="PANTHER" id="PTHR38006">
    <property type="entry name" value="MEIOSIS-SPECIFIC KINETOCHORE PROTEIN"/>
    <property type="match status" value="1"/>
</dbReference>
<dbReference type="GO" id="GO:0051754">
    <property type="term" value="P:meiotic sister chromatid cohesion, centromeric"/>
    <property type="evidence" value="ECO:0007669"/>
    <property type="project" value="InterPro"/>
</dbReference>
<dbReference type="GO" id="GO:0010789">
    <property type="term" value="P:meiotic sister chromatid cohesion involved in meiosis I"/>
    <property type="evidence" value="ECO:0007669"/>
    <property type="project" value="TreeGrafter"/>
</dbReference>
<dbReference type="GO" id="GO:0016321">
    <property type="term" value="P:female meiosis chromosome segregation"/>
    <property type="evidence" value="ECO:0007669"/>
    <property type="project" value="TreeGrafter"/>
</dbReference>
<evidence type="ECO:0000256" key="1">
    <source>
        <dbReference type="SAM" id="MobiDB-lite"/>
    </source>
</evidence>
<dbReference type="GO" id="GO:0007060">
    <property type="term" value="P:male meiosis chromosome segregation"/>
    <property type="evidence" value="ECO:0007669"/>
    <property type="project" value="TreeGrafter"/>
</dbReference>
<feature type="region of interest" description="Disordered" evidence="1">
    <location>
        <begin position="73"/>
        <end position="97"/>
    </location>
</feature>
<dbReference type="PANTHER" id="PTHR38006:SF1">
    <property type="entry name" value="MEIOSIS-SPECIFIC KINETOCHORE PROTEIN"/>
    <property type="match status" value="1"/>
</dbReference>
<dbReference type="Proteomes" id="UP001066276">
    <property type="component" value="Chromosome 7"/>
</dbReference>
<keyword evidence="3" id="KW-1185">Reference proteome</keyword>
<gene>
    <name evidence="2" type="ORF">NDU88_005587</name>
</gene>
<accession>A0AAV7PH95</accession>